<dbReference type="Proteomes" id="UP000663852">
    <property type="component" value="Unassembled WGS sequence"/>
</dbReference>
<accession>A0A813NTY7</accession>
<proteinExistence type="predicted"/>
<dbReference type="Proteomes" id="UP000663828">
    <property type="component" value="Unassembled WGS sequence"/>
</dbReference>
<dbReference type="OrthoDB" id="529273at2759"/>
<comment type="caution">
    <text evidence="2">The sequence shown here is derived from an EMBL/GenBank/DDBJ whole genome shotgun (WGS) entry which is preliminary data.</text>
</comment>
<keyword evidence="3" id="KW-1185">Reference proteome</keyword>
<evidence type="ECO:0000313" key="3">
    <source>
        <dbReference type="Proteomes" id="UP000663828"/>
    </source>
</evidence>
<dbReference type="EMBL" id="CAJNOJ010000004">
    <property type="protein sequence ID" value="CAF0742762.1"/>
    <property type="molecule type" value="Genomic_DNA"/>
</dbReference>
<dbReference type="AlphaFoldDB" id="A0A813NTY7"/>
<gene>
    <name evidence="1" type="ORF">EDS130_LOCUS1835</name>
    <name evidence="2" type="ORF">XAT740_LOCUS88</name>
</gene>
<organism evidence="2 3">
    <name type="scientific">Adineta ricciae</name>
    <name type="common">Rotifer</name>
    <dbReference type="NCBI Taxonomy" id="249248"/>
    <lineage>
        <taxon>Eukaryota</taxon>
        <taxon>Metazoa</taxon>
        <taxon>Spiralia</taxon>
        <taxon>Gnathifera</taxon>
        <taxon>Rotifera</taxon>
        <taxon>Eurotatoria</taxon>
        <taxon>Bdelloidea</taxon>
        <taxon>Adinetida</taxon>
        <taxon>Adinetidae</taxon>
        <taxon>Adineta</taxon>
    </lineage>
</organism>
<reference evidence="2" key="1">
    <citation type="submission" date="2021-02" db="EMBL/GenBank/DDBJ databases">
        <authorList>
            <person name="Nowell W R."/>
        </authorList>
    </citation>
    <scope>NUCLEOTIDE SEQUENCE</scope>
</reference>
<evidence type="ECO:0000313" key="1">
    <source>
        <dbReference type="EMBL" id="CAF0742762.1"/>
    </source>
</evidence>
<dbReference type="EMBL" id="CAJNOR010000002">
    <property type="protein sequence ID" value="CAF0744529.1"/>
    <property type="molecule type" value="Genomic_DNA"/>
</dbReference>
<protein>
    <submittedName>
        <fullName evidence="2">Uncharacterized protein</fullName>
    </submittedName>
</protein>
<evidence type="ECO:0000313" key="2">
    <source>
        <dbReference type="EMBL" id="CAF0744529.1"/>
    </source>
</evidence>
<name>A0A813NTY7_ADIRI</name>
<sequence length="92" mass="10800">MRPGAVLFEIDPYGCCDLSFIFRRWAEVFNLQYALRIPSTGNNNRQDEVCLRESQIEVNVKEIIDELKNSIIFHEATKIFYHDLSFLFPNTV</sequence>